<evidence type="ECO:0000256" key="1">
    <source>
        <dbReference type="SAM" id="MobiDB-lite"/>
    </source>
</evidence>
<evidence type="ECO:0000313" key="2">
    <source>
        <dbReference type="EMBL" id="GFN95601.1"/>
    </source>
</evidence>
<evidence type="ECO:0000313" key="3">
    <source>
        <dbReference type="Proteomes" id="UP000735302"/>
    </source>
</evidence>
<proteinExistence type="predicted"/>
<sequence>MSRFLYKTSPQQGGLRVSGPPPGQDADGGARSNGRGFPAASARLPNPHSAATTISTAAPATASATIGAASQFGRYSYAVYGLTSGGYRTVSYRFNCSLTLWALNESSNQLTQ</sequence>
<keyword evidence="3" id="KW-1185">Reference proteome</keyword>
<gene>
    <name evidence="2" type="ORF">PoB_002210700</name>
</gene>
<organism evidence="2 3">
    <name type="scientific">Plakobranchus ocellatus</name>
    <dbReference type="NCBI Taxonomy" id="259542"/>
    <lineage>
        <taxon>Eukaryota</taxon>
        <taxon>Metazoa</taxon>
        <taxon>Spiralia</taxon>
        <taxon>Lophotrochozoa</taxon>
        <taxon>Mollusca</taxon>
        <taxon>Gastropoda</taxon>
        <taxon>Heterobranchia</taxon>
        <taxon>Euthyneura</taxon>
        <taxon>Panpulmonata</taxon>
        <taxon>Sacoglossa</taxon>
        <taxon>Placobranchoidea</taxon>
        <taxon>Plakobranchidae</taxon>
        <taxon>Plakobranchus</taxon>
    </lineage>
</organism>
<dbReference type="AlphaFoldDB" id="A0AAV3ZM53"/>
<accession>A0AAV3ZM53</accession>
<feature type="region of interest" description="Disordered" evidence="1">
    <location>
        <begin position="1"/>
        <end position="46"/>
    </location>
</feature>
<name>A0AAV3ZM53_9GAST</name>
<dbReference type="Proteomes" id="UP000735302">
    <property type="component" value="Unassembled WGS sequence"/>
</dbReference>
<dbReference type="EMBL" id="BLXT01002522">
    <property type="protein sequence ID" value="GFN95601.1"/>
    <property type="molecule type" value="Genomic_DNA"/>
</dbReference>
<protein>
    <submittedName>
        <fullName evidence="2">Uncharacterized protein</fullName>
    </submittedName>
</protein>
<comment type="caution">
    <text evidence="2">The sequence shown here is derived from an EMBL/GenBank/DDBJ whole genome shotgun (WGS) entry which is preliminary data.</text>
</comment>
<reference evidence="2 3" key="1">
    <citation type="journal article" date="2021" name="Elife">
        <title>Chloroplast acquisition without the gene transfer in kleptoplastic sea slugs, Plakobranchus ocellatus.</title>
        <authorList>
            <person name="Maeda T."/>
            <person name="Takahashi S."/>
            <person name="Yoshida T."/>
            <person name="Shimamura S."/>
            <person name="Takaki Y."/>
            <person name="Nagai Y."/>
            <person name="Toyoda A."/>
            <person name="Suzuki Y."/>
            <person name="Arimoto A."/>
            <person name="Ishii H."/>
            <person name="Satoh N."/>
            <person name="Nishiyama T."/>
            <person name="Hasebe M."/>
            <person name="Maruyama T."/>
            <person name="Minagawa J."/>
            <person name="Obokata J."/>
            <person name="Shigenobu S."/>
        </authorList>
    </citation>
    <scope>NUCLEOTIDE SEQUENCE [LARGE SCALE GENOMIC DNA]</scope>
</reference>